<evidence type="ECO:0000313" key="1">
    <source>
        <dbReference type="EMBL" id="RDI99315.1"/>
    </source>
</evidence>
<accession>A0A370K9L4</accession>
<name>A0A370K9L4_9GAMM</name>
<dbReference type="AlphaFoldDB" id="A0A370K9L4"/>
<organism evidence="1 2">
    <name type="scientific">Dyella solisilvae</name>
    <dbReference type="NCBI Taxonomy" id="1920168"/>
    <lineage>
        <taxon>Bacteria</taxon>
        <taxon>Pseudomonadati</taxon>
        <taxon>Pseudomonadota</taxon>
        <taxon>Gammaproteobacteria</taxon>
        <taxon>Lysobacterales</taxon>
        <taxon>Rhodanobacteraceae</taxon>
        <taxon>Dyella</taxon>
    </lineage>
</organism>
<dbReference type="OrthoDB" id="9888973at2"/>
<proteinExistence type="predicted"/>
<sequence>MTDRKLRFRQALARITRVREQQAAASLAHAAAVVKQCEEARGQAMDVRNAVERERGRCLDADAGLDMARYALLGTMHEACEKRVDLATDAWETADAVRLACGETHLHARHRWERANEEAAQYRSDLAAQLHQKRMEDGIELWLQGRERA</sequence>
<gene>
    <name evidence="1" type="ORF">DVT68_00155</name>
</gene>
<evidence type="ECO:0000313" key="2">
    <source>
        <dbReference type="Proteomes" id="UP000254711"/>
    </source>
</evidence>
<comment type="caution">
    <text evidence="1">The sequence shown here is derived from an EMBL/GenBank/DDBJ whole genome shotgun (WGS) entry which is preliminary data.</text>
</comment>
<protein>
    <submittedName>
        <fullName evidence="1">Uncharacterized protein</fullName>
    </submittedName>
</protein>
<dbReference type="Proteomes" id="UP000254711">
    <property type="component" value="Unassembled WGS sequence"/>
</dbReference>
<keyword evidence="2" id="KW-1185">Reference proteome</keyword>
<dbReference type="EMBL" id="QQSY01000001">
    <property type="protein sequence ID" value="RDI99315.1"/>
    <property type="molecule type" value="Genomic_DNA"/>
</dbReference>
<dbReference type="RefSeq" id="WP_114823057.1">
    <property type="nucleotide sequence ID" value="NZ_QQSY01000001.1"/>
</dbReference>
<reference evidence="1 2" key="1">
    <citation type="submission" date="2018-07" db="EMBL/GenBank/DDBJ databases">
        <title>Dyella solisilvae sp. nov., isolated from the pine and broad-leaved mixed forest soil.</title>
        <authorList>
            <person name="Gao Z."/>
            <person name="Qiu L."/>
        </authorList>
    </citation>
    <scope>NUCLEOTIDE SEQUENCE [LARGE SCALE GENOMIC DNA]</scope>
    <source>
        <strain evidence="1 2">DHG54</strain>
    </source>
</reference>